<protein>
    <submittedName>
        <fullName evidence="3">Uncharacterized protein</fullName>
    </submittedName>
</protein>
<evidence type="ECO:0000313" key="3">
    <source>
        <dbReference type="EMBL" id="RXK37844.1"/>
    </source>
</evidence>
<proteinExistence type="predicted"/>
<feature type="signal peptide" evidence="2">
    <location>
        <begin position="1"/>
        <end position="18"/>
    </location>
</feature>
<organism evidence="3 4">
    <name type="scientific">Tremella mesenterica</name>
    <name type="common">Jelly fungus</name>
    <dbReference type="NCBI Taxonomy" id="5217"/>
    <lineage>
        <taxon>Eukaryota</taxon>
        <taxon>Fungi</taxon>
        <taxon>Dikarya</taxon>
        <taxon>Basidiomycota</taxon>
        <taxon>Agaricomycotina</taxon>
        <taxon>Tremellomycetes</taxon>
        <taxon>Tremellales</taxon>
        <taxon>Tremellaceae</taxon>
        <taxon>Tremella</taxon>
    </lineage>
</organism>
<sequence>MFSLVALLVLINFCHGLAWPFDSRAKAPKCKYDPDCPPDQHCVHQPNGDHRCGPEGIGCVFDQDCPGGYCFQEICTITGPAITTITVAPPPGETFRGSCNTEKDCRPDGYCDLVNDECIYPISTIITSIVHVTSSHHPTITSIKGHSGSFSTSKSSLTFPKSISPTFHPSSHKSIHARAHNSPSRASSATSAVPTCPPVDFSALQANLGQLDDYVYELLLDAQQLDQDLGNRTHHTRDMVDRVIRPATEEKRNIQERQGPYPYCPIVDSTEVFSLVGQIQRDLNLLAAAIHDAQKTAKKCGKRT</sequence>
<evidence type="ECO:0000256" key="1">
    <source>
        <dbReference type="SAM" id="MobiDB-lite"/>
    </source>
</evidence>
<feature type="compositionally biased region" description="Basic residues" evidence="1">
    <location>
        <begin position="170"/>
        <end position="179"/>
    </location>
</feature>
<evidence type="ECO:0000313" key="4">
    <source>
        <dbReference type="Proteomes" id="UP000289152"/>
    </source>
</evidence>
<evidence type="ECO:0000256" key="2">
    <source>
        <dbReference type="SAM" id="SignalP"/>
    </source>
</evidence>
<feature type="region of interest" description="Disordered" evidence="1">
    <location>
        <begin position="170"/>
        <end position="192"/>
    </location>
</feature>
<dbReference type="VEuPathDB" id="FungiDB:TREMEDRAFT_66242"/>
<feature type="chain" id="PRO_5020849262" evidence="2">
    <location>
        <begin position="19"/>
        <end position="304"/>
    </location>
</feature>
<accession>A0A4Q1BJG3</accession>
<gene>
    <name evidence="3" type="ORF">M231_04842</name>
</gene>
<keyword evidence="2" id="KW-0732">Signal</keyword>
<name>A0A4Q1BJG3_TREME</name>
<dbReference type="AlphaFoldDB" id="A0A4Q1BJG3"/>
<dbReference type="EMBL" id="SDIL01000058">
    <property type="protein sequence ID" value="RXK37844.1"/>
    <property type="molecule type" value="Genomic_DNA"/>
</dbReference>
<comment type="caution">
    <text evidence="3">The sequence shown here is derived from an EMBL/GenBank/DDBJ whole genome shotgun (WGS) entry which is preliminary data.</text>
</comment>
<reference evidence="3 4" key="1">
    <citation type="submission" date="2016-06" db="EMBL/GenBank/DDBJ databases">
        <title>Evolution of pathogenesis and genome organization in the Tremellales.</title>
        <authorList>
            <person name="Cuomo C."/>
            <person name="Litvintseva A."/>
            <person name="Heitman J."/>
            <person name="Chen Y."/>
            <person name="Sun S."/>
            <person name="Springer D."/>
            <person name="Dromer F."/>
            <person name="Young S."/>
            <person name="Zeng Q."/>
            <person name="Chapman S."/>
            <person name="Gujja S."/>
            <person name="Saif S."/>
            <person name="Birren B."/>
        </authorList>
    </citation>
    <scope>NUCLEOTIDE SEQUENCE [LARGE SCALE GENOMIC DNA]</scope>
    <source>
        <strain evidence="3 4">ATCC 28783</strain>
    </source>
</reference>
<dbReference type="Proteomes" id="UP000289152">
    <property type="component" value="Unassembled WGS sequence"/>
</dbReference>
<keyword evidence="4" id="KW-1185">Reference proteome</keyword>
<dbReference type="InParanoid" id="A0A4Q1BJG3"/>
<feature type="compositionally biased region" description="Polar residues" evidence="1">
    <location>
        <begin position="181"/>
        <end position="192"/>
    </location>
</feature>